<dbReference type="EMBL" id="HM144387">
    <property type="protein sequence ID" value="ADH03221.1"/>
    <property type="molecule type" value="Genomic_DNA"/>
</dbReference>
<dbReference type="OrthoDB" id="29228at10239"/>
<sequence length="90" mass="9882">MLNVTAKISGMMSQLTSKHDKTEITIAEDCVILSSTGYGNDAIIVVGLADIKVWNIKANDCTLGNLERLVKLAKKKVIEVKLRESGRYTD</sequence>
<name>G9B1H6_9CAUD</name>
<protein>
    <submittedName>
        <fullName evidence="1">Gp75</fullName>
    </submittedName>
</protein>
<dbReference type="KEGG" id="vg:11536731"/>
<reference evidence="1 2" key="1">
    <citation type="submission" date="2013-01" db="EMBL/GenBank/DDBJ databases">
        <title>Large myovirus of Bacillus.</title>
        <authorList>
            <person name="Klumpp J."/>
            <person name="Beyer W."/>
            <person name="Loessner M.J."/>
        </authorList>
    </citation>
    <scope>NUCLEOTIDE SEQUENCE [LARGE SCALE GENOMIC DNA]</scope>
</reference>
<dbReference type="GeneID" id="11536731"/>
<organism evidence="1 2">
    <name type="scientific">Bacillus phage W.Ph</name>
    <dbReference type="NCBI Taxonomy" id="764595"/>
    <lineage>
        <taxon>Viruses</taxon>
        <taxon>Duplodnaviria</taxon>
        <taxon>Heunggongvirae</taxon>
        <taxon>Uroviricota</taxon>
        <taxon>Caudoviricetes</taxon>
        <taxon>Herelleviridae</taxon>
        <taxon>Bastillevirinae</taxon>
        <taxon>Wphvirus</taxon>
        <taxon>Wphvirus WPh</taxon>
    </lineage>
</organism>
<accession>G9B1H6</accession>
<evidence type="ECO:0000313" key="1">
    <source>
        <dbReference type="EMBL" id="ADH03221.1"/>
    </source>
</evidence>
<evidence type="ECO:0000313" key="2">
    <source>
        <dbReference type="Proteomes" id="UP000005445"/>
    </source>
</evidence>
<dbReference type="RefSeq" id="YP_004957090.1">
    <property type="nucleotide sequence ID" value="NC_016563.1"/>
</dbReference>
<keyword evidence="2" id="KW-1185">Reference proteome</keyword>
<dbReference type="Proteomes" id="UP000005445">
    <property type="component" value="Segment"/>
</dbReference>
<proteinExistence type="predicted"/>